<proteinExistence type="predicted"/>
<accession>A0A7J7Z532</accession>
<keyword evidence="3" id="KW-1185">Reference proteome</keyword>
<evidence type="ECO:0000256" key="1">
    <source>
        <dbReference type="SAM" id="MobiDB-lite"/>
    </source>
</evidence>
<dbReference type="EMBL" id="JABWUV010000003">
    <property type="protein sequence ID" value="KAF6369373.1"/>
    <property type="molecule type" value="Genomic_DNA"/>
</dbReference>
<reference evidence="2 3" key="1">
    <citation type="journal article" date="2020" name="Nature">
        <title>Six reference-quality genomes reveal evolution of bat adaptations.</title>
        <authorList>
            <person name="Jebb D."/>
            <person name="Huang Z."/>
            <person name="Pippel M."/>
            <person name="Hughes G.M."/>
            <person name="Lavrichenko K."/>
            <person name="Devanna P."/>
            <person name="Winkler S."/>
            <person name="Jermiin L.S."/>
            <person name="Skirmuntt E.C."/>
            <person name="Katzourakis A."/>
            <person name="Burkitt-Gray L."/>
            <person name="Ray D.A."/>
            <person name="Sullivan K.A.M."/>
            <person name="Roscito J.G."/>
            <person name="Kirilenko B.M."/>
            <person name="Davalos L.M."/>
            <person name="Corthals A.P."/>
            <person name="Power M.L."/>
            <person name="Jones G."/>
            <person name="Ransome R.D."/>
            <person name="Dechmann D.K.N."/>
            <person name="Locatelli A.G."/>
            <person name="Puechmaille S.J."/>
            <person name="Fedrigo O."/>
            <person name="Jarvis E.D."/>
            <person name="Hiller M."/>
            <person name="Vernes S.C."/>
            <person name="Myers E.W."/>
            <person name="Teeling E.C."/>
        </authorList>
    </citation>
    <scope>NUCLEOTIDE SEQUENCE [LARGE SCALE GENOMIC DNA]</scope>
    <source>
        <strain evidence="2">MMyoMyo1</strain>
        <tissue evidence="2">Flight muscle</tissue>
    </source>
</reference>
<comment type="caution">
    <text evidence="2">The sequence shown here is derived from an EMBL/GenBank/DDBJ whole genome shotgun (WGS) entry which is preliminary data.</text>
</comment>
<gene>
    <name evidence="2" type="ORF">mMyoMyo1_010719</name>
</gene>
<evidence type="ECO:0000313" key="3">
    <source>
        <dbReference type="Proteomes" id="UP000527355"/>
    </source>
</evidence>
<dbReference type="Proteomes" id="UP000527355">
    <property type="component" value="Unassembled WGS sequence"/>
</dbReference>
<name>A0A7J7Z532_MYOMY</name>
<dbReference type="AlphaFoldDB" id="A0A7J7Z532"/>
<feature type="region of interest" description="Disordered" evidence="1">
    <location>
        <begin position="89"/>
        <end position="133"/>
    </location>
</feature>
<evidence type="ECO:0000313" key="2">
    <source>
        <dbReference type="EMBL" id="KAF6369373.1"/>
    </source>
</evidence>
<sequence length="133" mass="14921">MQQPGLSLRFLRLSTFPIRKGVILPQLQDLYLMNDSSESTSPSLSVRFAPAELSSALETCVCKMAMGTWSERKKRGKYCRKCCAVFGRERAKSGSSTSARGLRKSVSKSLDFPSPKTEWTSQGPCEEQIRKHR</sequence>
<protein>
    <submittedName>
        <fullName evidence="2">Uncharacterized protein</fullName>
    </submittedName>
</protein>
<organism evidence="2 3">
    <name type="scientific">Myotis myotis</name>
    <name type="common">Greater mouse-eared bat</name>
    <name type="synonym">Vespertilio myotis</name>
    <dbReference type="NCBI Taxonomy" id="51298"/>
    <lineage>
        <taxon>Eukaryota</taxon>
        <taxon>Metazoa</taxon>
        <taxon>Chordata</taxon>
        <taxon>Craniata</taxon>
        <taxon>Vertebrata</taxon>
        <taxon>Euteleostomi</taxon>
        <taxon>Mammalia</taxon>
        <taxon>Eutheria</taxon>
        <taxon>Laurasiatheria</taxon>
        <taxon>Chiroptera</taxon>
        <taxon>Yangochiroptera</taxon>
        <taxon>Vespertilionidae</taxon>
        <taxon>Myotis</taxon>
    </lineage>
</organism>